<protein>
    <recommendedName>
        <fullName evidence="2">Toxin VasX N-terminal region domain-containing protein</fullName>
    </recommendedName>
</protein>
<dbReference type="InterPro" id="IPR046864">
    <property type="entry name" value="VasX_N"/>
</dbReference>
<evidence type="ECO:0000313" key="4">
    <source>
        <dbReference type="Proteomes" id="UP000005149"/>
    </source>
</evidence>
<organism evidence="3 4">
    <name type="scientific">Aeromonas dhakensis</name>
    <dbReference type="NCBI Taxonomy" id="196024"/>
    <lineage>
        <taxon>Bacteria</taxon>
        <taxon>Pseudomonadati</taxon>
        <taxon>Pseudomonadota</taxon>
        <taxon>Gammaproteobacteria</taxon>
        <taxon>Aeromonadales</taxon>
        <taxon>Aeromonadaceae</taxon>
        <taxon>Aeromonas</taxon>
    </lineage>
</organism>
<gene>
    <name evidence="3" type="ORF">HMPREF1171_02402</name>
</gene>
<evidence type="ECO:0000256" key="1">
    <source>
        <dbReference type="SAM" id="Phobius"/>
    </source>
</evidence>
<reference evidence="3 4" key="1">
    <citation type="submission" date="2012-06" db="EMBL/GenBank/DDBJ databases">
        <title>The Genome Sequence of Aeromonas hydrophila SSU.</title>
        <authorList>
            <consortium name="The Broad Institute Genome Sequencing Platform"/>
            <person name="Earl A."/>
            <person name="Ward D."/>
            <person name="Feldgarden M."/>
            <person name="Gevers D."/>
            <person name="Chopra A."/>
            <person name="Walker B."/>
            <person name="Young S.K."/>
            <person name="Zeng Q."/>
            <person name="Gargeya S."/>
            <person name="Fitzgerald M."/>
            <person name="Haas B."/>
            <person name="Abouelleil A."/>
            <person name="Alvarado L."/>
            <person name="Arachchi H.M."/>
            <person name="Berlin A.M."/>
            <person name="Chapman S.B."/>
            <person name="Goldberg J."/>
            <person name="Griggs A."/>
            <person name="Gujja S."/>
            <person name="Hansen M."/>
            <person name="Howarth C."/>
            <person name="Imamovic A."/>
            <person name="Larimer J."/>
            <person name="McCowan C."/>
            <person name="Montmayeur A."/>
            <person name="Murphy C."/>
            <person name="Neiman D."/>
            <person name="Pearson M."/>
            <person name="Priest M."/>
            <person name="Roberts A."/>
            <person name="Saif S."/>
            <person name="Shea T."/>
            <person name="Sisk P."/>
            <person name="Sykes S."/>
            <person name="Wortman J."/>
            <person name="Nusbaum C."/>
            <person name="Birren B."/>
        </authorList>
    </citation>
    <scope>NUCLEOTIDE SEQUENCE [LARGE SCALE GENOMIC DNA]</scope>
    <source>
        <strain evidence="3 4">SSU</strain>
    </source>
</reference>
<name>K1JD30_9GAMM</name>
<evidence type="ECO:0000313" key="3">
    <source>
        <dbReference type="EMBL" id="EKB28111.1"/>
    </source>
</evidence>
<dbReference type="EMBL" id="AGWR01000016">
    <property type="protein sequence ID" value="EKB28111.1"/>
    <property type="molecule type" value="Genomic_DNA"/>
</dbReference>
<feature type="transmembrane region" description="Helical" evidence="1">
    <location>
        <begin position="682"/>
        <end position="705"/>
    </location>
</feature>
<keyword evidence="1" id="KW-1133">Transmembrane helix</keyword>
<keyword evidence="1" id="KW-0812">Transmembrane</keyword>
<dbReference type="Proteomes" id="UP000005149">
    <property type="component" value="Unassembled WGS sequence"/>
</dbReference>
<keyword evidence="1" id="KW-0472">Membrane</keyword>
<dbReference type="CDD" id="cd20708">
    <property type="entry name" value="MIX_IV"/>
    <property type="match status" value="1"/>
</dbReference>
<feature type="domain" description="Toxin VasX N-terminal region" evidence="2">
    <location>
        <begin position="23"/>
        <end position="159"/>
    </location>
</feature>
<dbReference type="InterPro" id="IPR048126">
    <property type="entry name" value="Toxin_VasX"/>
</dbReference>
<feature type="transmembrane region" description="Helical" evidence="1">
    <location>
        <begin position="816"/>
        <end position="835"/>
    </location>
</feature>
<evidence type="ECO:0000259" key="2">
    <source>
        <dbReference type="Pfam" id="PF20249"/>
    </source>
</evidence>
<comment type="caution">
    <text evidence="3">The sequence shown here is derived from an EMBL/GenBank/DDBJ whole genome shotgun (WGS) entry which is preliminary data.</text>
</comment>
<dbReference type="AlphaFoldDB" id="K1JD30"/>
<dbReference type="NCBIfam" id="NF041559">
    <property type="entry name" value="BTH_I2691_fam"/>
    <property type="match status" value="1"/>
</dbReference>
<dbReference type="RefSeq" id="WP_005303625.1">
    <property type="nucleotide sequence ID" value="NZ_JDWD01000031.1"/>
</dbReference>
<accession>K1JD30</accession>
<dbReference type="HOGENOM" id="CLU_009101_0_0_6"/>
<feature type="transmembrane region" description="Helical" evidence="1">
    <location>
        <begin position="847"/>
        <end position="872"/>
    </location>
</feature>
<dbReference type="Pfam" id="PF20249">
    <property type="entry name" value="VasX_N"/>
    <property type="match status" value="1"/>
</dbReference>
<proteinExistence type="predicted"/>
<dbReference type="PATRIC" id="fig|1073377.4.peg.2459"/>
<sequence length="1061" mass="116385">MSTPNQAAQCANTTDSKSPAGVCPLKNKKIAIIPVRYALDEPFSPPQKQPHPVPAGAGFVVPLKLKESGYALRQLRDGWLYVYDEKTKTFDEYEIKGSTFINQSKGSKGHLLYPASHTLSLAYSPQRWTGRIKHEMEKSGGLRTTWMRQVKLGSFASTMKAPHCGLPDVLDKVADLGMSNKGFVLSSTPLAKPAEEDKQGIKLLAHKPASLPTAYKAGIPDPKSAMVVALEDPLADLADLSMKVNQLLAKREALLGKGDATIKVNSHKLMMAEITRNLARVRLDEKVLPASVRGNVARTQAFEEALDDYLGDRYLADMESMTAEPGMVRINSPMEKRADEKLKILREQYGFNPSQKQVAQWKERAAFQDEVNWSGLNAFIKQYQVPLNELELALTRAHEDLFNGVARLKADPLPFGLDNRTPKGQAYLQTLFAEAGPVLSLSCRTEERKKALEKLLGEKSRDNLLALAPYGFDAALHKGLSELTVDNAWLSTSSGDMTALFGRTADLETLLGDERFKQKSWFQTIEAVIEAMKVAGKSMAKGAHAQIMAAILPHAWKNSLAGNLRLVLLESLLGDQPLQVNRDYRMLHNRFQQKVWIIVKEMSAISSPPPGRSTTVKAINSQLKTLQQQLDNLIASEMPLLVKLKGDLYQQQARQYVGDYLASVRSGVNQRITAMNERIPNLATFGGLVALLNLWNLTVVIAGTAQNAQSIGRERANMQLGSAFAWTGNAIAALYQGAVWEKLKPLVINGKTLTSLPISDVLGSESGALIKSFSMRMLAFAGLGMVAAGAEMWDTFQASQDPLISDMEKTLLQMKAVVLLGQGGIFFTQLVFLGINGLGGLSIAAIFAPWMTVGLFVLGAAYLVLTVLLNIFKRSDLEKWLLQSTWGKQPANWSAEDELARFELLVNKPGASLTVVRSPAKGWMDTGRPQWQLQLSLPAHLRGQTIGLNVTSQPLARAGQMVPVRSKEELARYQATMQPRTLETQRGRWDDLVYTLPLGVDTNSAIKLELGYMGGMVQRQFVFKGNGNSGGPITLNSSSGELSSMPALVVGKQGINNEQHE</sequence>
<keyword evidence="4" id="KW-1185">Reference proteome</keyword>